<evidence type="ECO:0000313" key="2">
    <source>
        <dbReference type="EMBL" id="CAE7430118.1"/>
    </source>
</evidence>
<dbReference type="Pfam" id="PF07690">
    <property type="entry name" value="MFS_1"/>
    <property type="match status" value="1"/>
</dbReference>
<feature type="transmembrane region" description="Helical" evidence="1">
    <location>
        <begin position="40"/>
        <end position="61"/>
    </location>
</feature>
<feature type="transmembrane region" description="Helical" evidence="1">
    <location>
        <begin position="129"/>
        <end position="155"/>
    </location>
</feature>
<protein>
    <submittedName>
        <fullName evidence="2">Uncharacterized protein</fullName>
    </submittedName>
</protein>
<feature type="non-terminal residue" evidence="2">
    <location>
        <position position="243"/>
    </location>
</feature>
<dbReference type="EMBL" id="CAJNIZ010019713">
    <property type="protein sequence ID" value="CAE7430118.1"/>
    <property type="molecule type" value="Genomic_DNA"/>
</dbReference>
<dbReference type="InterPro" id="IPR036259">
    <property type="entry name" value="MFS_trans_sf"/>
</dbReference>
<name>A0A812RBR0_SYMPI</name>
<organism evidence="2 3">
    <name type="scientific">Symbiodinium pilosum</name>
    <name type="common">Dinoflagellate</name>
    <dbReference type="NCBI Taxonomy" id="2952"/>
    <lineage>
        <taxon>Eukaryota</taxon>
        <taxon>Sar</taxon>
        <taxon>Alveolata</taxon>
        <taxon>Dinophyceae</taxon>
        <taxon>Suessiales</taxon>
        <taxon>Symbiodiniaceae</taxon>
        <taxon>Symbiodinium</taxon>
    </lineage>
</organism>
<reference evidence="2" key="1">
    <citation type="submission" date="2021-02" db="EMBL/GenBank/DDBJ databases">
        <authorList>
            <person name="Dougan E. K."/>
            <person name="Rhodes N."/>
            <person name="Thang M."/>
            <person name="Chan C."/>
        </authorList>
    </citation>
    <scope>NUCLEOTIDE SEQUENCE</scope>
</reference>
<evidence type="ECO:0000313" key="3">
    <source>
        <dbReference type="Proteomes" id="UP000649617"/>
    </source>
</evidence>
<dbReference type="InterPro" id="IPR011701">
    <property type="entry name" value="MFS"/>
</dbReference>
<accession>A0A812RBR0</accession>
<feature type="transmembrane region" description="Helical" evidence="1">
    <location>
        <begin position="167"/>
        <end position="185"/>
    </location>
</feature>
<dbReference type="OrthoDB" id="413412at2759"/>
<keyword evidence="1" id="KW-1133">Transmembrane helix</keyword>
<proteinExistence type="predicted"/>
<keyword evidence="3" id="KW-1185">Reference proteome</keyword>
<sequence length="243" mass="26609">MANSSSHLIAAQIFMGVGGSCQWSMVKGYIASELPHSQRALLVVGLRAQMTLLTLGSFLYPVLDSSLQLVGFTDKLLRYRAEVGTCALFCWIGIVVLVAGCSKFSRQPEQSKQLPQLEKMSGNASRCSANFLVAAVTLSIVSCCQSICRTLWPIYIKFHFGWEARSYSFLSSTNMLLFSVALAMYPSWTQRISQRRALQALAWLSLFSLVGFGVGARQPSLGLAQILHVLLSVPCLVFIGVLT</sequence>
<feature type="transmembrane region" description="Helical" evidence="1">
    <location>
        <begin position="81"/>
        <end position="102"/>
    </location>
</feature>
<dbReference type="SUPFAM" id="SSF103473">
    <property type="entry name" value="MFS general substrate transporter"/>
    <property type="match status" value="1"/>
</dbReference>
<keyword evidence="1" id="KW-0812">Transmembrane</keyword>
<evidence type="ECO:0000256" key="1">
    <source>
        <dbReference type="SAM" id="Phobius"/>
    </source>
</evidence>
<gene>
    <name evidence="2" type="ORF">SPIL2461_LOCUS10526</name>
</gene>
<dbReference type="Proteomes" id="UP000649617">
    <property type="component" value="Unassembled WGS sequence"/>
</dbReference>
<dbReference type="GO" id="GO:0022857">
    <property type="term" value="F:transmembrane transporter activity"/>
    <property type="evidence" value="ECO:0007669"/>
    <property type="project" value="InterPro"/>
</dbReference>
<feature type="transmembrane region" description="Helical" evidence="1">
    <location>
        <begin position="197"/>
        <end position="216"/>
    </location>
</feature>
<dbReference type="AlphaFoldDB" id="A0A812RBR0"/>
<keyword evidence="1" id="KW-0472">Membrane</keyword>
<dbReference type="Gene3D" id="1.20.1250.20">
    <property type="entry name" value="MFS general substrate transporter like domains"/>
    <property type="match status" value="1"/>
</dbReference>
<comment type="caution">
    <text evidence="2">The sequence shown here is derived from an EMBL/GenBank/DDBJ whole genome shotgun (WGS) entry which is preliminary data.</text>
</comment>
<feature type="transmembrane region" description="Helical" evidence="1">
    <location>
        <begin position="222"/>
        <end position="242"/>
    </location>
</feature>